<proteinExistence type="predicted"/>
<keyword evidence="3" id="KW-1185">Reference proteome</keyword>
<organism evidence="2 3">
    <name type="scientific">Caldalkalibacillus horti</name>
    <dbReference type="NCBI Taxonomy" id="77523"/>
    <lineage>
        <taxon>Bacteria</taxon>
        <taxon>Bacillati</taxon>
        <taxon>Bacillota</taxon>
        <taxon>Bacilli</taxon>
        <taxon>Bacillales</taxon>
        <taxon>Bacillaceae</taxon>
        <taxon>Caldalkalibacillus</taxon>
    </lineage>
</organism>
<gene>
    <name evidence="2" type="ORF">J2S11_002726</name>
</gene>
<keyword evidence="1" id="KW-0812">Transmembrane</keyword>
<evidence type="ECO:0000313" key="2">
    <source>
        <dbReference type="EMBL" id="MDQ0166810.1"/>
    </source>
</evidence>
<dbReference type="Proteomes" id="UP001235840">
    <property type="component" value="Unassembled WGS sequence"/>
</dbReference>
<evidence type="ECO:0000313" key="3">
    <source>
        <dbReference type="Proteomes" id="UP001235840"/>
    </source>
</evidence>
<sequence length="52" mass="6130">MMNMDLLAEVCTLHEKWDRRYKKGSTMSLFIYIIFAIVSLSITYTPYAIYST</sequence>
<protein>
    <submittedName>
        <fullName evidence="2">Uncharacterized protein</fullName>
    </submittedName>
</protein>
<name>A0ABT9W0M5_9BACI</name>
<keyword evidence="1" id="KW-0472">Membrane</keyword>
<reference evidence="2 3" key="1">
    <citation type="submission" date="2023-07" db="EMBL/GenBank/DDBJ databases">
        <title>Genomic Encyclopedia of Type Strains, Phase IV (KMG-IV): sequencing the most valuable type-strain genomes for metagenomic binning, comparative biology and taxonomic classification.</title>
        <authorList>
            <person name="Goeker M."/>
        </authorList>
    </citation>
    <scope>NUCLEOTIDE SEQUENCE [LARGE SCALE GENOMIC DNA]</scope>
    <source>
        <strain evidence="2 3">DSM 12751</strain>
    </source>
</reference>
<feature type="transmembrane region" description="Helical" evidence="1">
    <location>
        <begin position="29"/>
        <end position="50"/>
    </location>
</feature>
<accession>A0ABT9W0M5</accession>
<comment type="caution">
    <text evidence="2">The sequence shown here is derived from an EMBL/GenBank/DDBJ whole genome shotgun (WGS) entry which is preliminary data.</text>
</comment>
<evidence type="ECO:0000256" key="1">
    <source>
        <dbReference type="SAM" id="Phobius"/>
    </source>
</evidence>
<keyword evidence="1" id="KW-1133">Transmembrane helix</keyword>
<dbReference type="EMBL" id="JAUSTY010000011">
    <property type="protein sequence ID" value="MDQ0166810.1"/>
    <property type="molecule type" value="Genomic_DNA"/>
</dbReference>